<evidence type="ECO:0000256" key="1">
    <source>
        <dbReference type="SAM" id="MobiDB-lite"/>
    </source>
</evidence>
<comment type="caution">
    <text evidence="2">The sequence shown here is derived from an EMBL/GenBank/DDBJ whole genome shotgun (WGS) entry which is preliminary data.</text>
</comment>
<sequence length="110" mass="12704">MEQEKDSKANHRETLQDLNHLDFKGPQEEGFIRVIKLHISRFKTPAQSSLRLHLCSSLGTLAVLFNRNWLCAIQVEDEEGISSSEYDPHGHHEVVHFTNILLQHEDMSDE</sequence>
<feature type="region of interest" description="Disordered" evidence="1">
    <location>
        <begin position="1"/>
        <end position="20"/>
    </location>
</feature>
<protein>
    <submittedName>
        <fullName evidence="2">Uncharacterized protein</fullName>
    </submittedName>
</protein>
<keyword evidence="3" id="KW-1185">Reference proteome</keyword>
<accession>A0A6D2IRM3</accession>
<dbReference type="Proteomes" id="UP000467841">
    <property type="component" value="Unassembled WGS sequence"/>
</dbReference>
<reference evidence="2" key="1">
    <citation type="submission" date="2020-01" db="EMBL/GenBank/DDBJ databases">
        <authorList>
            <person name="Mishra B."/>
        </authorList>
    </citation>
    <scope>NUCLEOTIDE SEQUENCE [LARGE SCALE GENOMIC DNA]</scope>
</reference>
<evidence type="ECO:0000313" key="3">
    <source>
        <dbReference type="Proteomes" id="UP000467841"/>
    </source>
</evidence>
<proteinExistence type="predicted"/>
<gene>
    <name evidence="2" type="ORF">MERR_LOCUS16396</name>
</gene>
<evidence type="ECO:0000313" key="2">
    <source>
        <dbReference type="EMBL" id="CAA7029161.1"/>
    </source>
</evidence>
<name>A0A6D2IRM3_9BRAS</name>
<dbReference type="EMBL" id="CACVBM020001077">
    <property type="protein sequence ID" value="CAA7029161.1"/>
    <property type="molecule type" value="Genomic_DNA"/>
</dbReference>
<organism evidence="2 3">
    <name type="scientific">Microthlaspi erraticum</name>
    <dbReference type="NCBI Taxonomy" id="1685480"/>
    <lineage>
        <taxon>Eukaryota</taxon>
        <taxon>Viridiplantae</taxon>
        <taxon>Streptophyta</taxon>
        <taxon>Embryophyta</taxon>
        <taxon>Tracheophyta</taxon>
        <taxon>Spermatophyta</taxon>
        <taxon>Magnoliopsida</taxon>
        <taxon>eudicotyledons</taxon>
        <taxon>Gunneridae</taxon>
        <taxon>Pentapetalae</taxon>
        <taxon>rosids</taxon>
        <taxon>malvids</taxon>
        <taxon>Brassicales</taxon>
        <taxon>Brassicaceae</taxon>
        <taxon>Coluteocarpeae</taxon>
        <taxon>Microthlaspi</taxon>
    </lineage>
</organism>
<dbReference type="AlphaFoldDB" id="A0A6D2IRM3"/>